<comment type="caution">
    <text evidence="1">The sequence shown here is derived from an EMBL/GenBank/DDBJ whole genome shotgun (WGS) entry which is preliminary data.</text>
</comment>
<keyword evidence="2" id="KW-1185">Reference proteome</keyword>
<name>A0ABR7NBA6_9FIRM</name>
<protein>
    <submittedName>
        <fullName evidence="1">DEAD/DEAH box helicase family protein</fullName>
    </submittedName>
</protein>
<reference evidence="1 2" key="1">
    <citation type="submission" date="2020-08" db="EMBL/GenBank/DDBJ databases">
        <title>Genome public.</title>
        <authorList>
            <person name="Liu C."/>
            <person name="Sun Q."/>
        </authorList>
    </citation>
    <scope>NUCLEOTIDE SEQUENCE [LARGE SCALE GENOMIC DNA]</scope>
    <source>
        <strain evidence="1 2">NSJ-46</strain>
    </source>
</reference>
<sequence length="492" mass="55626">MATVDDKWLTDFIEESIPLWLNDPVLFFREVLEFEPDDWQVEAAHNIRTHNRVAIKSGQGVGKTAFEAGIFLWFLTCYYNARVVATAPTQQQLHDVLWSEVAKWMNNSPLLPALLKWTKTYVYVKGYEKRWFAVARTANKPENMQGFHEDNMLFIVDEASGVADPIMEAIMGTLSGDNNKLLMCGNPTKTTGTFYDAFTVDRAIFALQTVSSRDSKRTNKDNIASLDRKYGKDSNVVRVRVDGKFPEQEDDVFIPASWIEDSISTEMEKETALAFGVYVSESGEKIRDVRGVLTIDIGCDVARFGDDRTCITFKVNEVVQIYKKYNGKNTVWTTGTICQLYNELKKIFCFSGVIPVKVDDGGVGGGVTDQLKAAKKANPEVYGDMDVVPVNFGQRIKHKRFYDSTTYMMGVVRDMIQPFDEEGKPRKSQLILPNDNDMVGQLSCRKYDFVETRQKVESKAEMKKRGLSSPDEADSVLLAVLPVKSKKRGEKK</sequence>
<gene>
    <name evidence="1" type="ORF">H8716_11380</name>
</gene>
<accession>A0ABR7NBA6</accession>
<dbReference type="InterPro" id="IPR027417">
    <property type="entry name" value="P-loop_NTPase"/>
</dbReference>
<evidence type="ECO:0000313" key="2">
    <source>
        <dbReference type="Proteomes" id="UP000657421"/>
    </source>
</evidence>
<organism evidence="1 2">
    <name type="scientific">Jingyaoa shaoxingensis</name>
    <dbReference type="NCBI Taxonomy" id="2763671"/>
    <lineage>
        <taxon>Bacteria</taxon>
        <taxon>Bacillati</taxon>
        <taxon>Bacillota</taxon>
        <taxon>Clostridia</taxon>
        <taxon>Lachnospirales</taxon>
        <taxon>Lachnospiraceae</taxon>
        <taxon>Jingyaoa</taxon>
    </lineage>
</organism>
<keyword evidence="1" id="KW-0347">Helicase</keyword>
<evidence type="ECO:0000313" key="1">
    <source>
        <dbReference type="EMBL" id="MBC8573678.1"/>
    </source>
</evidence>
<keyword evidence="1" id="KW-0547">Nucleotide-binding</keyword>
<keyword evidence="1" id="KW-0378">Hydrolase</keyword>
<dbReference type="Gene3D" id="3.30.420.240">
    <property type="match status" value="1"/>
</dbReference>
<dbReference type="Pfam" id="PF13245">
    <property type="entry name" value="AAA_19"/>
    <property type="match status" value="1"/>
</dbReference>
<proteinExistence type="predicted"/>
<dbReference type="Proteomes" id="UP000657421">
    <property type="component" value="Unassembled WGS sequence"/>
</dbReference>
<dbReference type="EMBL" id="JACRSZ010000011">
    <property type="protein sequence ID" value="MBC8573678.1"/>
    <property type="molecule type" value="Genomic_DNA"/>
</dbReference>
<dbReference type="Gene3D" id="3.40.50.300">
    <property type="entry name" value="P-loop containing nucleotide triphosphate hydrolases"/>
    <property type="match status" value="1"/>
</dbReference>
<dbReference type="SUPFAM" id="SSF52540">
    <property type="entry name" value="P-loop containing nucleoside triphosphate hydrolases"/>
    <property type="match status" value="1"/>
</dbReference>
<dbReference type="GO" id="GO:0004386">
    <property type="term" value="F:helicase activity"/>
    <property type="evidence" value="ECO:0007669"/>
    <property type="project" value="UniProtKB-KW"/>
</dbReference>
<keyword evidence="1" id="KW-0067">ATP-binding</keyword>